<dbReference type="SUPFAM" id="SSF53756">
    <property type="entry name" value="UDP-Glycosyltransferase/glycogen phosphorylase"/>
    <property type="match status" value="1"/>
</dbReference>
<sequence>MLKKINPDILHLHSSKAGAIGRVASIGFTNVKVIFTAHGWSFTDGVSKKKAAIYVRIERVLSRFTDKIICVSKYDYKIAQNSKIFSKTDGIVIYNGVFSSEDYKLPSQYSNDYSKLKPNFIMIARFSEVQKRQDLLVEAAKVLVEEGEKNFQITFIGDGEKYEDTKKLVTKYNLTSHVIFLGFKNDPEKYFKKGSILTLISDYEGLPISIIEGMCAGCPILATDVGGVDELVRDGLNGYLTSLNPVEIAKAMRTMISLSPSEYAMLASNSRYYYESDFTIKKFIDATLQCYQDCLN</sequence>
<feature type="domain" description="Glycosyl transferase family 1" evidence="1">
    <location>
        <begin position="117"/>
        <end position="269"/>
    </location>
</feature>
<dbReference type="EMBL" id="MAEI02000001">
    <property type="protein sequence ID" value="MEO1782572.1"/>
    <property type="molecule type" value="Genomic_DNA"/>
</dbReference>
<name>A0ABV0F3I9_9ENTE</name>
<organism evidence="3 4">
    <name type="scientific">Enterococcus diestrammenae</name>
    <dbReference type="NCBI Taxonomy" id="1155073"/>
    <lineage>
        <taxon>Bacteria</taxon>
        <taxon>Bacillati</taxon>
        <taxon>Bacillota</taxon>
        <taxon>Bacilli</taxon>
        <taxon>Lactobacillales</taxon>
        <taxon>Enterococcaceae</taxon>
        <taxon>Enterococcus</taxon>
    </lineage>
</organism>
<reference evidence="3 4" key="2">
    <citation type="submission" date="2024-02" db="EMBL/GenBank/DDBJ databases">
        <title>The Genome Sequence of Enterococcus diestrammenae JM9A.</title>
        <authorList>
            <person name="Earl A."/>
            <person name="Manson A."/>
            <person name="Gilmore M."/>
            <person name="Sanders J."/>
            <person name="Shea T."/>
            <person name="Howe W."/>
            <person name="Livny J."/>
            <person name="Cuomo C."/>
            <person name="Neafsey D."/>
            <person name="Birren B."/>
        </authorList>
    </citation>
    <scope>NUCLEOTIDE SEQUENCE [LARGE SCALE GENOMIC DNA]</scope>
    <source>
        <strain evidence="3 4">JM9A</strain>
    </source>
</reference>
<dbReference type="InterPro" id="IPR001296">
    <property type="entry name" value="Glyco_trans_1"/>
</dbReference>
<dbReference type="Pfam" id="PF13439">
    <property type="entry name" value="Glyco_transf_4"/>
    <property type="match status" value="1"/>
</dbReference>
<evidence type="ECO:0000313" key="3">
    <source>
        <dbReference type="EMBL" id="MEO1782572.1"/>
    </source>
</evidence>
<keyword evidence="4" id="KW-1185">Reference proteome</keyword>
<dbReference type="Proteomes" id="UP001429357">
    <property type="component" value="Unassembled WGS sequence"/>
</dbReference>
<evidence type="ECO:0000313" key="4">
    <source>
        <dbReference type="Proteomes" id="UP001429357"/>
    </source>
</evidence>
<feature type="domain" description="Glycosyltransferase subfamily 4-like N-terminal" evidence="2">
    <location>
        <begin position="2"/>
        <end position="97"/>
    </location>
</feature>
<dbReference type="CDD" id="cd03808">
    <property type="entry name" value="GT4_CapM-like"/>
    <property type="match status" value="1"/>
</dbReference>
<dbReference type="Gene3D" id="3.40.50.2000">
    <property type="entry name" value="Glycogen Phosphorylase B"/>
    <property type="match status" value="2"/>
</dbReference>
<dbReference type="PANTHER" id="PTHR12526:SF630">
    <property type="entry name" value="GLYCOSYLTRANSFERASE"/>
    <property type="match status" value="1"/>
</dbReference>
<reference evidence="4" key="1">
    <citation type="submission" date="2016-06" db="EMBL/GenBank/DDBJ databases">
        <title>Four novel species of enterococci isolated from chicken manure.</title>
        <authorList>
            <person name="Van Tyne D."/>
        </authorList>
    </citation>
    <scope>NUCLEOTIDE SEQUENCE [LARGE SCALE GENOMIC DNA]</scope>
    <source>
        <strain evidence="4">JM9A</strain>
    </source>
</reference>
<evidence type="ECO:0000259" key="1">
    <source>
        <dbReference type="Pfam" id="PF00534"/>
    </source>
</evidence>
<protein>
    <submittedName>
        <fullName evidence="3">Uncharacterized protein</fullName>
    </submittedName>
</protein>
<gene>
    <name evidence="3" type="ORF">BAU18_002184</name>
</gene>
<comment type="caution">
    <text evidence="3">The sequence shown here is derived from an EMBL/GenBank/DDBJ whole genome shotgun (WGS) entry which is preliminary data.</text>
</comment>
<dbReference type="PANTHER" id="PTHR12526">
    <property type="entry name" value="GLYCOSYLTRANSFERASE"/>
    <property type="match status" value="1"/>
</dbReference>
<accession>A0ABV0F3I9</accession>
<evidence type="ECO:0000259" key="2">
    <source>
        <dbReference type="Pfam" id="PF13439"/>
    </source>
</evidence>
<proteinExistence type="predicted"/>
<dbReference type="Pfam" id="PF00534">
    <property type="entry name" value="Glycos_transf_1"/>
    <property type="match status" value="1"/>
</dbReference>
<dbReference type="InterPro" id="IPR028098">
    <property type="entry name" value="Glyco_trans_4-like_N"/>
</dbReference>